<dbReference type="SFLD" id="SFLDS00003">
    <property type="entry name" value="Haloacid_Dehalogenase"/>
    <property type="match status" value="1"/>
</dbReference>
<dbReference type="InterPro" id="IPR006379">
    <property type="entry name" value="HAD-SF_hydro_IIB"/>
</dbReference>
<accession>A0ABW3NGW5</accession>
<dbReference type="GO" id="GO:0016787">
    <property type="term" value="F:hydrolase activity"/>
    <property type="evidence" value="ECO:0007669"/>
    <property type="project" value="UniProtKB-KW"/>
</dbReference>
<name>A0ABW3NGW5_9BACI</name>
<dbReference type="SUPFAM" id="SSF56784">
    <property type="entry name" value="HAD-like"/>
    <property type="match status" value="1"/>
</dbReference>
<dbReference type="RefSeq" id="WP_379591204.1">
    <property type="nucleotide sequence ID" value="NZ_JBHTKK010000005.1"/>
</dbReference>
<dbReference type="Gene3D" id="3.40.50.1000">
    <property type="entry name" value="HAD superfamily/HAD-like"/>
    <property type="match status" value="1"/>
</dbReference>
<dbReference type="Pfam" id="PF08282">
    <property type="entry name" value="Hydrolase_3"/>
    <property type="match status" value="1"/>
</dbReference>
<proteinExistence type="predicted"/>
<keyword evidence="1" id="KW-0378">Hydrolase</keyword>
<dbReference type="PANTHER" id="PTHR10000:SF55">
    <property type="entry name" value="5-AMINO-6-(5-PHOSPHO-D-RIBITYLAMINO)URACIL PHOSPHATASE YCSE"/>
    <property type="match status" value="1"/>
</dbReference>
<dbReference type="NCBIfam" id="TIGR01484">
    <property type="entry name" value="HAD-SF-IIB"/>
    <property type="match status" value="1"/>
</dbReference>
<organism evidence="1 2">
    <name type="scientific">Oceanobacillus locisalsi</name>
    <dbReference type="NCBI Taxonomy" id="546107"/>
    <lineage>
        <taxon>Bacteria</taxon>
        <taxon>Bacillati</taxon>
        <taxon>Bacillota</taxon>
        <taxon>Bacilli</taxon>
        <taxon>Bacillales</taxon>
        <taxon>Bacillaceae</taxon>
        <taxon>Oceanobacillus</taxon>
    </lineage>
</organism>
<gene>
    <name evidence="1" type="ORF">ACFQ19_06195</name>
</gene>
<comment type="caution">
    <text evidence="1">The sequence shown here is derived from an EMBL/GenBank/DDBJ whole genome shotgun (WGS) entry which is preliminary data.</text>
</comment>
<dbReference type="EC" id="3.1.3.-" evidence="1"/>
<dbReference type="CDD" id="cd07516">
    <property type="entry name" value="HAD_Pase"/>
    <property type="match status" value="1"/>
</dbReference>
<evidence type="ECO:0000313" key="2">
    <source>
        <dbReference type="Proteomes" id="UP001597041"/>
    </source>
</evidence>
<evidence type="ECO:0000313" key="1">
    <source>
        <dbReference type="EMBL" id="MFD1065610.1"/>
    </source>
</evidence>
<dbReference type="Gene3D" id="3.30.1240.10">
    <property type="match status" value="1"/>
</dbReference>
<dbReference type="SFLD" id="SFLDG01140">
    <property type="entry name" value="C2.B:_Phosphomannomutase_and_P"/>
    <property type="match status" value="1"/>
</dbReference>
<dbReference type="Proteomes" id="UP001597041">
    <property type="component" value="Unassembled WGS sequence"/>
</dbReference>
<dbReference type="InterPro" id="IPR036412">
    <property type="entry name" value="HAD-like_sf"/>
</dbReference>
<reference evidence="2" key="1">
    <citation type="journal article" date="2019" name="Int. J. Syst. Evol. Microbiol.">
        <title>The Global Catalogue of Microorganisms (GCM) 10K type strain sequencing project: providing services to taxonomists for standard genome sequencing and annotation.</title>
        <authorList>
            <consortium name="The Broad Institute Genomics Platform"/>
            <consortium name="The Broad Institute Genome Sequencing Center for Infectious Disease"/>
            <person name="Wu L."/>
            <person name="Ma J."/>
        </authorList>
    </citation>
    <scope>NUCLEOTIDE SEQUENCE [LARGE SCALE GENOMIC DNA]</scope>
    <source>
        <strain evidence="2">CCUG 56608</strain>
    </source>
</reference>
<sequence length="281" mass="31076">MKLIAIDLDGTLLGEDGKISAANQEAIRMRQAAGDIVAFCSGRSLHDMQQIAALSNIEVPLICANGSLTSVNGEIIRSQILVSDKLTEIMDTVSQSGLYFEIYTNKGVYIQKDKKQILEAEKEALFDTPEEKEKAAHIIHIQNKQYGVVEVDDYLEAGVTELDPYKVFILSFRREALEKLAEGWENREDLSMTTSGYQKLEIAHPDASKGNALEELANYYQITQADTACIGDNLNDISMFEYAGTSVAMQNAEPEVKKYADDVTSSNDADGVSYALREIIK</sequence>
<dbReference type="PANTHER" id="PTHR10000">
    <property type="entry name" value="PHOSPHOSERINE PHOSPHATASE"/>
    <property type="match status" value="1"/>
</dbReference>
<dbReference type="InterPro" id="IPR000150">
    <property type="entry name" value="Cof"/>
</dbReference>
<protein>
    <submittedName>
        <fullName evidence="1">Cof-type HAD-IIB family hydrolase</fullName>
        <ecNumber evidence="1">3.1.3.-</ecNumber>
    </submittedName>
</protein>
<dbReference type="NCBIfam" id="TIGR00099">
    <property type="entry name" value="Cof-subfamily"/>
    <property type="match status" value="1"/>
</dbReference>
<keyword evidence="2" id="KW-1185">Reference proteome</keyword>
<dbReference type="InterPro" id="IPR023214">
    <property type="entry name" value="HAD_sf"/>
</dbReference>
<dbReference type="PROSITE" id="PS01229">
    <property type="entry name" value="COF_2"/>
    <property type="match status" value="1"/>
</dbReference>
<dbReference type="EMBL" id="JBHTKK010000005">
    <property type="protein sequence ID" value="MFD1065610.1"/>
    <property type="molecule type" value="Genomic_DNA"/>
</dbReference>